<evidence type="ECO:0000256" key="3">
    <source>
        <dbReference type="ARBA" id="ARBA00022827"/>
    </source>
</evidence>
<dbReference type="PANTHER" id="PTHR46496">
    <property type="match status" value="1"/>
</dbReference>
<dbReference type="SUPFAM" id="SSF51905">
    <property type="entry name" value="FAD/NAD(P)-binding domain"/>
    <property type="match status" value="1"/>
</dbReference>
<feature type="domain" description="FAD-binding" evidence="5">
    <location>
        <begin position="5"/>
        <end position="311"/>
    </location>
</feature>
<organism evidence="6 7">
    <name type="scientific">Salegentibacter flavus</name>
    <dbReference type="NCBI Taxonomy" id="287099"/>
    <lineage>
        <taxon>Bacteria</taxon>
        <taxon>Pseudomonadati</taxon>
        <taxon>Bacteroidota</taxon>
        <taxon>Flavobacteriia</taxon>
        <taxon>Flavobacteriales</taxon>
        <taxon>Flavobacteriaceae</taxon>
        <taxon>Salegentibacter</taxon>
    </lineage>
</organism>
<dbReference type="GO" id="GO:0071949">
    <property type="term" value="F:FAD binding"/>
    <property type="evidence" value="ECO:0007669"/>
    <property type="project" value="InterPro"/>
</dbReference>
<keyword evidence="3" id="KW-0274">FAD</keyword>
<evidence type="ECO:0000256" key="2">
    <source>
        <dbReference type="ARBA" id="ARBA00022630"/>
    </source>
</evidence>
<dbReference type="PRINTS" id="PR00420">
    <property type="entry name" value="RNGMNOXGNASE"/>
</dbReference>
<accession>A0A1I5CJ17</accession>
<comment type="cofactor">
    <cofactor evidence="1">
        <name>FAD</name>
        <dbReference type="ChEBI" id="CHEBI:57692"/>
    </cofactor>
</comment>
<dbReference type="Proteomes" id="UP000199153">
    <property type="component" value="Unassembled WGS sequence"/>
</dbReference>
<protein>
    <submittedName>
        <fullName evidence="6">2-polyprenyl-6-methoxyphenol hydroxylase</fullName>
    </submittedName>
</protein>
<keyword evidence="2" id="KW-0285">Flavoprotein</keyword>
<gene>
    <name evidence="6" type="ORF">SAMN05660413_02866</name>
</gene>
<sequence>MKYSIIGAGIGGLTTALVFEKAGIEYQVFEKIQSIATVGAGIWLAPNALQVLEHINVLDEIQQKGNSIDRITLGKADLSTISDNNQNTIKQMFGYSTIAIHRAELHSILYSKIPKEKIHLGKGFNHFEELSNGSIKIFFDDNSEYETDFLIGADGIHSKVRKQLFPESQTRYSGQTCWRGVANIKIDKEFQNRGVELWGNQIRFGLSRIAENKIYWFAVALDAPNQDDKVDLIQQKLFKMFSSFHPIVNKLILSTSPDTIIRNDIIDLEPLSKWYKNNICLIGDAAHGATPNLGQGGAQAIEDAYYLSEIIKRQPKENIFEIFQQKRIKKVNSIVKQSWITGKMAHWKYGRGIRNFILKQMPNKLLEKKMIELYKIEKVQ</sequence>
<dbReference type="AlphaFoldDB" id="A0A1I5CJ17"/>
<dbReference type="Gene3D" id="3.50.50.60">
    <property type="entry name" value="FAD/NAD(P)-binding domain"/>
    <property type="match status" value="1"/>
</dbReference>
<keyword evidence="4" id="KW-0560">Oxidoreductase</keyword>
<dbReference type="EMBL" id="FOVL01000022">
    <property type="protein sequence ID" value="SFN86884.1"/>
    <property type="molecule type" value="Genomic_DNA"/>
</dbReference>
<proteinExistence type="predicted"/>
<name>A0A1I5CJ17_9FLAO</name>
<reference evidence="6 7" key="1">
    <citation type="submission" date="2016-10" db="EMBL/GenBank/DDBJ databases">
        <authorList>
            <person name="de Groot N.N."/>
        </authorList>
    </citation>
    <scope>NUCLEOTIDE SEQUENCE [LARGE SCALE GENOMIC DNA]</scope>
    <source>
        <strain evidence="6 7">DSM 17794</strain>
    </source>
</reference>
<evidence type="ECO:0000313" key="6">
    <source>
        <dbReference type="EMBL" id="SFN86884.1"/>
    </source>
</evidence>
<keyword evidence="7" id="KW-1185">Reference proteome</keyword>
<dbReference type="PANTHER" id="PTHR46496:SF1">
    <property type="entry name" value="ZEAXANTHIN EPOXIDASE, CHLOROPLASTIC"/>
    <property type="match status" value="1"/>
</dbReference>
<dbReference type="STRING" id="287099.SAMN05660413_02866"/>
<dbReference type="OrthoDB" id="9766816at2"/>
<evidence type="ECO:0000259" key="5">
    <source>
        <dbReference type="Pfam" id="PF01494"/>
    </source>
</evidence>
<evidence type="ECO:0000313" key="7">
    <source>
        <dbReference type="Proteomes" id="UP000199153"/>
    </source>
</evidence>
<evidence type="ECO:0000256" key="1">
    <source>
        <dbReference type="ARBA" id="ARBA00001974"/>
    </source>
</evidence>
<dbReference type="RefSeq" id="WP_093410896.1">
    <property type="nucleotide sequence ID" value="NZ_FOVL01000022.1"/>
</dbReference>
<dbReference type="GO" id="GO:0016491">
    <property type="term" value="F:oxidoreductase activity"/>
    <property type="evidence" value="ECO:0007669"/>
    <property type="project" value="UniProtKB-KW"/>
</dbReference>
<evidence type="ECO:0000256" key="4">
    <source>
        <dbReference type="ARBA" id="ARBA00023002"/>
    </source>
</evidence>
<dbReference type="Pfam" id="PF01494">
    <property type="entry name" value="FAD_binding_3"/>
    <property type="match status" value="1"/>
</dbReference>
<dbReference type="InterPro" id="IPR002938">
    <property type="entry name" value="FAD-bd"/>
</dbReference>
<dbReference type="InterPro" id="IPR036188">
    <property type="entry name" value="FAD/NAD-bd_sf"/>
</dbReference>